<sequence>MYKFNLLYRDFNCDFYNYFKYITYILTLGNISNIITANIYVY</sequence>
<evidence type="ECO:0000256" key="1">
    <source>
        <dbReference type="SAM" id="Phobius"/>
    </source>
</evidence>
<name>A0A0H3J4C8_CLOPA</name>
<dbReference type="PATRIC" id="fig|1262449.7.peg.2745"/>
<keyword evidence="1" id="KW-0812">Transmembrane</keyword>
<keyword evidence="3" id="KW-1185">Reference proteome</keyword>
<dbReference type="AlphaFoldDB" id="A0A0H3J4C8"/>
<protein>
    <submittedName>
        <fullName evidence="2">Uncharacterized protein</fullName>
    </submittedName>
</protein>
<reference evidence="2 3" key="1">
    <citation type="journal article" date="2015" name="Genome Announc.">
        <title>Complete Genome Sequence of the Nitrogen-Fixing and Solvent-Producing Clostridium pasteurianum DSM 525.</title>
        <authorList>
            <person name="Poehlein A."/>
            <person name="Grosse-Honebrink A."/>
            <person name="Zhang Y."/>
            <person name="Minton N.P."/>
            <person name="Daniel R."/>
        </authorList>
    </citation>
    <scope>NUCLEOTIDE SEQUENCE [LARGE SCALE GENOMIC DNA]</scope>
    <source>
        <strain evidence="3">DSM 525 / ATCC 6013</strain>
    </source>
</reference>
<dbReference type="KEGG" id="cpae:CPAST_c27240"/>
<accession>A0A0H3J4C8</accession>
<organism evidence="2 3">
    <name type="scientific">Clostridium pasteurianum DSM 525 = ATCC 6013</name>
    <dbReference type="NCBI Taxonomy" id="1262449"/>
    <lineage>
        <taxon>Bacteria</taxon>
        <taxon>Bacillati</taxon>
        <taxon>Bacillota</taxon>
        <taxon>Clostridia</taxon>
        <taxon>Eubacteriales</taxon>
        <taxon>Clostridiaceae</taxon>
        <taxon>Clostridium</taxon>
    </lineage>
</organism>
<dbReference type="KEGG" id="cpat:CLPA_c27240"/>
<dbReference type="Proteomes" id="UP000030905">
    <property type="component" value="Chromosome"/>
</dbReference>
<keyword evidence="1" id="KW-0472">Membrane</keyword>
<evidence type="ECO:0000313" key="2">
    <source>
        <dbReference type="EMBL" id="AJA52779.1"/>
    </source>
</evidence>
<feature type="transmembrane region" description="Helical" evidence="1">
    <location>
        <begin position="21"/>
        <end position="41"/>
    </location>
</feature>
<gene>
    <name evidence="2" type="ORF">CLPA_c27240</name>
</gene>
<dbReference type="EMBL" id="CP009268">
    <property type="protein sequence ID" value="AJA52779.1"/>
    <property type="molecule type" value="Genomic_DNA"/>
</dbReference>
<proteinExistence type="predicted"/>
<keyword evidence="1" id="KW-1133">Transmembrane helix</keyword>
<evidence type="ECO:0000313" key="3">
    <source>
        <dbReference type="Proteomes" id="UP000030905"/>
    </source>
</evidence>